<dbReference type="Proteomes" id="UP000274922">
    <property type="component" value="Unassembled WGS sequence"/>
</dbReference>
<dbReference type="SMART" id="SM00393">
    <property type="entry name" value="R3H"/>
    <property type="match status" value="1"/>
</dbReference>
<organism evidence="3 4">
    <name type="scientific">Caulochytrium protostelioides</name>
    <dbReference type="NCBI Taxonomy" id="1555241"/>
    <lineage>
        <taxon>Eukaryota</taxon>
        <taxon>Fungi</taxon>
        <taxon>Fungi incertae sedis</taxon>
        <taxon>Chytridiomycota</taxon>
        <taxon>Chytridiomycota incertae sedis</taxon>
        <taxon>Chytridiomycetes</taxon>
        <taxon>Caulochytriales</taxon>
        <taxon>Caulochytriaceae</taxon>
        <taxon>Caulochytrium</taxon>
    </lineage>
</organism>
<proteinExistence type="predicted"/>
<feature type="domain" description="R3H" evidence="2">
    <location>
        <begin position="31"/>
        <end position="91"/>
    </location>
</feature>
<name>A0A4P9XF42_9FUNG</name>
<dbReference type="AlphaFoldDB" id="A0A4P9XF42"/>
<reference evidence="4" key="1">
    <citation type="journal article" date="2018" name="Nat. Microbiol.">
        <title>Leveraging single-cell genomics to expand the fungal tree of life.</title>
        <authorList>
            <person name="Ahrendt S.R."/>
            <person name="Quandt C.A."/>
            <person name="Ciobanu D."/>
            <person name="Clum A."/>
            <person name="Salamov A."/>
            <person name="Andreopoulos B."/>
            <person name="Cheng J.F."/>
            <person name="Woyke T."/>
            <person name="Pelin A."/>
            <person name="Henrissat B."/>
            <person name="Reynolds N.K."/>
            <person name="Benny G.L."/>
            <person name="Smith M.E."/>
            <person name="James T.Y."/>
            <person name="Grigoriev I.V."/>
        </authorList>
    </citation>
    <scope>NUCLEOTIDE SEQUENCE [LARGE SCALE GENOMIC DNA]</scope>
    <source>
        <strain evidence="4">ATCC 52028</strain>
    </source>
</reference>
<dbReference type="PANTHER" id="PTHR15672:SF8">
    <property type="entry name" value="PROTEIN ENCORE"/>
    <property type="match status" value="1"/>
</dbReference>
<keyword evidence="1" id="KW-0597">Phosphoprotein</keyword>
<dbReference type="Pfam" id="PF01424">
    <property type="entry name" value="R3H"/>
    <property type="match status" value="1"/>
</dbReference>
<sequence>PHRLVSPWTDTTCAEDLDPIVRAGINDPKDRGFLLKLDADLAVFLAAPQQIRIEYPGLNSYQRLMVHRTAQRFGLAHVVDAHRRAVMLFKT</sequence>
<dbReference type="PROSITE" id="PS51061">
    <property type="entry name" value="R3H"/>
    <property type="match status" value="1"/>
</dbReference>
<dbReference type="Gene3D" id="3.30.1370.50">
    <property type="entry name" value="R3H-like domain"/>
    <property type="match status" value="1"/>
</dbReference>
<dbReference type="EMBL" id="ML014118">
    <property type="protein sequence ID" value="RKP03750.1"/>
    <property type="molecule type" value="Genomic_DNA"/>
</dbReference>
<dbReference type="CDD" id="cd02642">
    <property type="entry name" value="R3H_encore_like"/>
    <property type="match status" value="1"/>
</dbReference>
<keyword evidence="4" id="KW-1185">Reference proteome</keyword>
<dbReference type="STRING" id="1555241.A0A4P9XF42"/>
<evidence type="ECO:0000259" key="2">
    <source>
        <dbReference type="PROSITE" id="PS51061"/>
    </source>
</evidence>
<dbReference type="SUPFAM" id="SSF82708">
    <property type="entry name" value="R3H domain"/>
    <property type="match status" value="1"/>
</dbReference>
<dbReference type="InterPro" id="IPR036867">
    <property type="entry name" value="R3H_dom_sf"/>
</dbReference>
<dbReference type="InterPro" id="IPR001374">
    <property type="entry name" value="R3H_dom"/>
</dbReference>
<protein>
    <recommendedName>
        <fullName evidence="2">R3H domain-containing protein</fullName>
    </recommendedName>
</protein>
<accession>A0A4P9XF42</accession>
<evidence type="ECO:0000313" key="3">
    <source>
        <dbReference type="EMBL" id="RKP03750.1"/>
    </source>
</evidence>
<evidence type="ECO:0000313" key="4">
    <source>
        <dbReference type="Proteomes" id="UP000274922"/>
    </source>
</evidence>
<feature type="non-terminal residue" evidence="3">
    <location>
        <position position="91"/>
    </location>
</feature>
<gene>
    <name evidence="3" type="ORF">CXG81DRAFT_350</name>
</gene>
<evidence type="ECO:0000256" key="1">
    <source>
        <dbReference type="ARBA" id="ARBA00022553"/>
    </source>
</evidence>
<dbReference type="InterPro" id="IPR051937">
    <property type="entry name" value="R3H_domain_containing"/>
</dbReference>
<dbReference type="GO" id="GO:0003676">
    <property type="term" value="F:nucleic acid binding"/>
    <property type="evidence" value="ECO:0007669"/>
    <property type="project" value="UniProtKB-UniRule"/>
</dbReference>
<feature type="non-terminal residue" evidence="3">
    <location>
        <position position="1"/>
    </location>
</feature>
<dbReference type="PANTHER" id="PTHR15672">
    <property type="entry name" value="CAMP-REGULATED PHOSPHOPROTEIN 21 RELATED R3H DOMAIN CONTAINING PROTEIN"/>
    <property type="match status" value="1"/>
</dbReference>
<dbReference type="OrthoDB" id="278430at2759"/>